<evidence type="ECO:0000313" key="2">
    <source>
        <dbReference type="EMBL" id="KAK9007026.1"/>
    </source>
</evidence>
<organism evidence="2 3">
    <name type="scientific">Hibiscus sabdariffa</name>
    <name type="common">roselle</name>
    <dbReference type="NCBI Taxonomy" id="183260"/>
    <lineage>
        <taxon>Eukaryota</taxon>
        <taxon>Viridiplantae</taxon>
        <taxon>Streptophyta</taxon>
        <taxon>Embryophyta</taxon>
        <taxon>Tracheophyta</taxon>
        <taxon>Spermatophyta</taxon>
        <taxon>Magnoliopsida</taxon>
        <taxon>eudicotyledons</taxon>
        <taxon>Gunneridae</taxon>
        <taxon>Pentapetalae</taxon>
        <taxon>rosids</taxon>
        <taxon>malvids</taxon>
        <taxon>Malvales</taxon>
        <taxon>Malvaceae</taxon>
        <taxon>Malvoideae</taxon>
        <taxon>Hibiscus</taxon>
    </lineage>
</organism>
<dbReference type="InterPro" id="IPR001810">
    <property type="entry name" value="F-box_dom"/>
</dbReference>
<dbReference type="PANTHER" id="PTHR31672:SF10">
    <property type="entry name" value="F-BOX DOMAIN-CONTAINING PROTEIN"/>
    <property type="match status" value="1"/>
</dbReference>
<name>A0ABR2R2P8_9ROSI</name>
<dbReference type="InterPro" id="IPR013187">
    <property type="entry name" value="F-box-assoc_dom_typ3"/>
</dbReference>
<protein>
    <recommendedName>
        <fullName evidence="1">F-box domain-containing protein</fullName>
    </recommendedName>
</protein>
<sequence>MCDYIPEYVVIEILKRLTVKSLVRFRSICKSWNSVICDPCFISTHLQASLSNSTPFLLLRYENYYLHYDNDGFDKFKQLQFPPFGRLFYYPVVGSCNGLICVRLYPFDNFIFFLWNPSIQKYISLPQVKISKVVYLNVGFGVDLRTNDYKLLIVVVCKIGGPIEPYLFSLNGNCWKRVTANPPNYAFDSRDMTFVNGVVHWLGFKGRNNFGCNWAILGFDMSVEEFFEMKLPESLFGFHHVDLSIMKYGESSITSTTHPLRGVLHELWVMKEYGVVDSWTKVLTLHRCGRHAWIPRVLEFRKNREVLLRVDDEKITSLDLYCQQMEAPLYFNCQQMELNGVEVVGDLESAKSYVESIVFLDKAVNFCSKNGVNHPIDSSDWE</sequence>
<dbReference type="PROSITE" id="PS50181">
    <property type="entry name" value="FBOX"/>
    <property type="match status" value="1"/>
</dbReference>
<dbReference type="NCBIfam" id="TIGR01640">
    <property type="entry name" value="F_box_assoc_1"/>
    <property type="match status" value="1"/>
</dbReference>
<dbReference type="InterPro" id="IPR036047">
    <property type="entry name" value="F-box-like_dom_sf"/>
</dbReference>
<dbReference type="Pfam" id="PF00646">
    <property type="entry name" value="F-box"/>
    <property type="match status" value="1"/>
</dbReference>
<comment type="caution">
    <text evidence="2">The sequence shown here is derived from an EMBL/GenBank/DDBJ whole genome shotgun (WGS) entry which is preliminary data.</text>
</comment>
<dbReference type="InterPro" id="IPR017451">
    <property type="entry name" value="F-box-assoc_interact_dom"/>
</dbReference>
<accession>A0ABR2R2P8</accession>
<gene>
    <name evidence="2" type="ORF">V6N11_019354</name>
</gene>
<dbReference type="PANTHER" id="PTHR31672">
    <property type="entry name" value="BNACNNG10540D PROTEIN"/>
    <property type="match status" value="1"/>
</dbReference>
<evidence type="ECO:0000259" key="1">
    <source>
        <dbReference type="PROSITE" id="PS50181"/>
    </source>
</evidence>
<dbReference type="InterPro" id="IPR050796">
    <property type="entry name" value="SCF_F-box_component"/>
</dbReference>
<dbReference type="CDD" id="cd22157">
    <property type="entry name" value="F-box_AtFBW1-like"/>
    <property type="match status" value="1"/>
</dbReference>
<evidence type="ECO:0000313" key="3">
    <source>
        <dbReference type="Proteomes" id="UP001396334"/>
    </source>
</evidence>
<dbReference type="EMBL" id="JBBPBN010000028">
    <property type="protein sequence ID" value="KAK9007026.1"/>
    <property type="molecule type" value="Genomic_DNA"/>
</dbReference>
<feature type="domain" description="F-box" evidence="1">
    <location>
        <begin position="1"/>
        <end position="36"/>
    </location>
</feature>
<dbReference type="Gene3D" id="1.20.1280.50">
    <property type="match status" value="1"/>
</dbReference>
<dbReference type="Pfam" id="PF08268">
    <property type="entry name" value="FBA_3"/>
    <property type="match status" value="1"/>
</dbReference>
<proteinExistence type="predicted"/>
<dbReference type="SUPFAM" id="SSF81383">
    <property type="entry name" value="F-box domain"/>
    <property type="match status" value="1"/>
</dbReference>
<dbReference type="SMART" id="SM00256">
    <property type="entry name" value="FBOX"/>
    <property type="match status" value="1"/>
</dbReference>
<keyword evidence="3" id="KW-1185">Reference proteome</keyword>
<dbReference type="Proteomes" id="UP001396334">
    <property type="component" value="Unassembled WGS sequence"/>
</dbReference>
<reference evidence="2 3" key="1">
    <citation type="journal article" date="2024" name="G3 (Bethesda)">
        <title>Genome assembly of Hibiscus sabdariffa L. provides insights into metabolisms of medicinal natural products.</title>
        <authorList>
            <person name="Kim T."/>
        </authorList>
    </citation>
    <scope>NUCLEOTIDE SEQUENCE [LARGE SCALE GENOMIC DNA]</scope>
    <source>
        <strain evidence="2">TK-2024</strain>
        <tissue evidence="2">Old leaves</tissue>
    </source>
</reference>